<evidence type="ECO:0000313" key="3">
    <source>
        <dbReference type="Proteomes" id="UP000266234"/>
    </source>
</evidence>
<feature type="compositionally biased region" description="Polar residues" evidence="1">
    <location>
        <begin position="51"/>
        <end position="60"/>
    </location>
</feature>
<evidence type="ECO:0000256" key="1">
    <source>
        <dbReference type="SAM" id="MobiDB-lite"/>
    </source>
</evidence>
<proteinExistence type="predicted"/>
<keyword evidence="3" id="KW-1185">Reference proteome</keyword>
<feature type="region of interest" description="Disordered" evidence="1">
    <location>
        <begin position="51"/>
        <end position="84"/>
    </location>
</feature>
<accession>A0A395SIT1</accession>
<dbReference type="OrthoDB" id="3231004at2759"/>
<reference evidence="2 3" key="1">
    <citation type="journal article" date="2018" name="PLoS Pathog.">
        <title>Evolution of structural diversity of trichothecenes, a family of toxins produced by plant pathogenic and entomopathogenic fungi.</title>
        <authorList>
            <person name="Proctor R.H."/>
            <person name="McCormick S.P."/>
            <person name="Kim H.S."/>
            <person name="Cardoza R.E."/>
            <person name="Stanley A.M."/>
            <person name="Lindo L."/>
            <person name="Kelly A."/>
            <person name="Brown D.W."/>
            <person name="Lee T."/>
            <person name="Vaughan M.M."/>
            <person name="Alexander N.J."/>
            <person name="Busman M."/>
            <person name="Gutierrez S."/>
        </authorList>
    </citation>
    <scope>NUCLEOTIDE SEQUENCE [LARGE SCALE GENOMIC DNA]</scope>
    <source>
        <strain evidence="2 3">NRRL 20695</strain>
    </source>
</reference>
<name>A0A395SIT1_9HYPO</name>
<evidence type="ECO:0000313" key="2">
    <source>
        <dbReference type="EMBL" id="RGP72364.1"/>
    </source>
</evidence>
<feature type="compositionally biased region" description="Polar residues" evidence="1">
    <location>
        <begin position="703"/>
        <end position="720"/>
    </location>
</feature>
<comment type="caution">
    <text evidence="2">The sequence shown here is derived from an EMBL/GenBank/DDBJ whole genome shotgun (WGS) entry which is preliminary data.</text>
</comment>
<feature type="region of interest" description="Disordered" evidence="1">
    <location>
        <begin position="676"/>
        <end position="720"/>
    </location>
</feature>
<sequence>MAQMLAPYNNSMRLGQGFNSYTQQVCLDKAVIPSPPKPPKTQGIITLASSVSSGTASQDGQGNGAIEDGKENNDTSVATPAKKPDITHPIQVMPWVKPQIVTYSSRFVDKLSDITDAMNISGALSINTATIGGTANGSYVDSDKFKSSDINFHLQVKVTNQLHDATEYDHFNKIDNVKEKDFPEVYGDSFISGWEEGGELNAVISMKVLDKAKVFEIKAKLEGELKQPTVQGKLQAEADITKNNLSQSTETTISVTWSGGGSIKDPTEDWNIASLKKAAAAFPDLVAITPQRTYAILTKYTSLASFHEQNLKFSPLDYESAGIYTRALMDSYMDYKAMWKQISHATYELKGNRATIEMAKPDEETCSLAVIEHMPVPEDKKKLEDKNEPEDKETRQARAAIQARAVTSLTGAAAAKDLVKLDSQSSDLDAKSLVSQDIRYKVFSPSFAGLIHARKVCRFEMAKIVNEVDLVTKNPKISSDTTRDAYFLNPLIFEQLLPIVHSSDPEFQKRGTKDPNASLLLGYIPPLLETDAFPSIFKLEYPIEDHAAELQSSLHRNAWMAQEYMVEGCAGAYKKDDVRSTALLKNDLEQLNATSRPTRFSVWIAKGIVQGICTTYSNKTELRHGTCDGEPTHVLDLDANGSEIVVEVVVRETVNSAGNHVIASIAMSTSKCKTFDTQGLPSDKKDSDSKSKEDTTKAIEPTKPSTEKPTQPETLPQVSSVHTWIRQENAQWSLRGFFTFSRAAEPGTPPVPCTLGVVWGKDTFVPKPMASIVPPLSKNFLGFSPSLQTNIQEFQKLKNYSKYADKFLMGRSVSAKLENNEGVTSFNCLNTIDISWKPYRIAFTSKAGRLTGLSVWYPNQSKPLVHGVCEEKPTWTCEIKSDLVVVKLSAGRTQPSGDGYIDTVEFIRADEGGKQSAWPLYVSTLRYCGQGDKRVSLDVSEVIEEAPAIGGNSKWTIRGFFGEERKGVITRLGVVWGRG</sequence>
<dbReference type="Proteomes" id="UP000266234">
    <property type="component" value="Unassembled WGS sequence"/>
</dbReference>
<organism evidence="2 3">
    <name type="scientific">Fusarium longipes</name>
    <dbReference type="NCBI Taxonomy" id="694270"/>
    <lineage>
        <taxon>Eukaryota</taxon>
        <taxon>Fungi</taxon>
        <taxon>Dikarya</taxon>
        <taxon>Ascomycota</taxon>
        <taxon>Pezizomycotina</taxon>
        <taxon>Sordariomycetes</taxon>
        <taxon>Hypocreomycetidae</taxon>
        <taxon>Hypocreales</taxon>
        <taxon>Nectriaceae</taxon>
        <taxon>Fusarium</taxon>
    </lineage>
</organism>
<dbReference type="AlphaFoldDB" id="A0A395SIT1"/>
<gene>
    <name evidence="2" type="ORF">FLONG3_6760</name>
</gene>
<feature type="compositionally biased region" description="Basic and acidic residues" evidence="1">
    <location>
        <begin position="682"/>
        <end position="697"/>
    </location>
</feature>
<dbReference type="EMBL" id="PXOG01000148">
    <property type="protein sequence ID" value="RGP72364.1"/>
    <property type="molecule type" value="Genomic_DNA"/>
</dbReference>
<dbReference type="STRING" id="694270.A0A395SIT1"/>
<protein>
    <submittedName>
        <fullName evidence="2">Uncharacterized protein</fullName>
    </submittedName>
</protein>